<dbReference type="EMBL" id="MW015081">
    <property type="protein sequence ID" value="QPX48019.1"/>
    <property type="molecule type" value="Genomic_DNA"/>
</dbReference>
<protein>
    <submittedName>
        <fullName evidence="1">Uncharacterized protein</fullName>
    </submittedName>
</protein>
<evidence type="ECO:0000313" key="2">
    <source>
        <dbReference type="Proteomes" id="UP000664915"/>
    </source>
</evidence>
<dbReference type="InterPro" id="IPR046169">
    <property type="entry name" value="DUF6171"/>
</dbReference>
<accession>A0A879R2C1</accession>
<keyword evidence="2" id="KW-1185">Reference proteome</keyword>
<dbReference type="Proteomes" id="UP000664915">
    <property type="component" value="Segment"/>
</dbReference>
<dbReference type="RefSeq" id="YP_010670029.1">
    <property type="nucleotide sequence ID" value="NC_070963.1"/>
</dbReference>
<evidence type="ECO:0000313" key="1">
    <source>
        <dbReference type="EMBL" id="QPX48019.1"/>
    </source>
</evidence>
<dbReference type="GeneID" id="77946224"/>
<proteinExistence type="predicted"/>
<dbReference type="KEGG" id="vg:77946224"/>
<name>A0A879R2C1_9CAUD</name>
<sequence length="111" mass="13171">MSENQDYPSLIEQGKNLAKFSWDLINYIQKNQDKVLFVSDDVYEERINTCKECEKYNELENRCKECGCFIPAKAKIILDSCPLNKWKEDKESWDKKFEDIAKNLDKPQESH</sequence>
<reference evidence="1" key="1">
    <citation type="submission" date="2020-09" db="EMBL/GenBank/DDBJ databases">
        <authorList>
            <person name="Zhang D."/>
            <person name="Hatherill J.R."/>
            <person name="Ramirez J.F."/>
            <person name="Edinger B."/>
            <person name="Balarin R."/>
            <person name="Sullivan A."/>
            <person name="Humpal K.M."/>
            <person name="Guseva A."/>
            <person name="Butela K.A."/>
            <person name="Garlena R.A."/>
            <person name="Russell D.A."/>
            <person name="Pope W.H."/>
            <person name="Jacobs-Sera D."/>
            <person name="Hatfull G.F."/>
        </authorList>
    </citation>
    <scope>NUCLEOTIDE SEQUENCE</scope>
</reference>
<dbReference type="Pfam" id="PF19668">
    <property type="entry name" value="DUF6171"/>
    <property type="match status" value="1"/>
</dbReference>
<organism evidence="1 2">
    <name type="scientific">Synechococcus phage S-SRM01</name>
    <dbReference type="NCBI Taxonomy" id="2781608"/>
    <lineage>
        <taxon>Viruses</taxon>
        <taxon>Duplodnaviria</taxon>
        <taxon>Heunggongvirae</taxon>
        <taxon>Uroviricota</taxon>
        <taxon>Caudoviricetes</taxon>
        <taxon>Pantevenvirales</taxon>
        <taxon>Kyanoviridae</taxon>
        <taxon>Serangoonvirus</taxon>
        <taxon>Serangoonvirus essarone</taxon>
    </lineage>
</organism>